<protein>
    <submittedName>
        <fullName evidence="5">Uncharacterized protein</fullName>
    </submittedName>
</protein>
<comment type="caution">
    <text evidence="5">The sequence shown here is derived from an EMBL/GenBank/DDBJ whole genome shotgun (WGS) entry which is preliminary data.</text>
</comment>
<reference evidence="5 6" key="1">
    <citation type="submission" date="2023-11" db="EMBL/GenBank/DDBJ databases">
        <authorList>
            <person name="Okamura Y."/>
        </authorList>
    </citation>
    <scope>NUCLEOTIDE SEQUENCE [LARGE SCALE GENOMIC DNA]</scope>
</reference>
<evidence type="ECO:0000256" key="3">
    <source>
        <dbReference type="ARBA" id="ARBA00022525"/>
    </source>
</evidence>
<dbReference type="PANTHER" id="PTHR10009:SF10">
    <property type="entry name" value="L-DOPACHROME TAUTOMERASE YELLOW-F-RELATED"/>
    <property type="match status" value="1"/>
</dbReference>
<evidence type="ECO:0000256" key="1">
    <source>
        <dbReference type="ARBA" id="ARBA00004613"/>
    </source>
</evidence>
<evidence type="ECO:0000256" key="2">
    <source>
        <dbReference type="ARBA" id="ARBA00009127"/>
    </source>
</evidence>
<dbReference type="InterPro" id="IPR011042">
    <property type="entry name" value="6-blade_b-propeller_TolB-like"/>
</dbReference>
<dbReference type="AlphaFoldDB" id="A0AAV1JWS7"/>
<dbReference type="InterPro" id="IPR011045">
    <property type="entry name" value="N2O_reductase_N"/>
</dbReference>
<comment type="subcellular location">
    <subcellularLocation>
        <location evidence="1">Secreted</location>
    </subcellularLocation>
</comment>
<accession>A0AAV1JWS7</accession>
<comment type="similarity">
    <text evidence="2">Belongs to the major royal jelly protein family.</text>
</comment>
<evidence type="ECO:0000313" key="6">
    <source>
        <dbReference type="Proteomes" id="UP001497472"/>
    </source>
</evidence>
<organism evidence="5 6">
    <name type="scientific">Leptosia nina</name>
    <dbReference type="NCBI Taxonomy" id="320188"/>
    <lineage>
        <taxon>Eukaryota</taxon>
        <taxon>Metazoa</taxon>
        <taxon>Ecdysozoa</taxon>
        <taxon>Arthropoda</taxon>
        <taxon>Hexapoda</taxon>
        <taxon>Insecta</taxon>
        <taxon>Pterygota</taxon>
        <taxon>Neoptera</taxon>
        <taxon>Endopterygota</taxon>
        <taxon>Lepidoptera</taxon>
        <taxon>Glossata</taxon>
        <taxon>Ditrysia</taxon>
        <taxon>Papilionoidea</taxon>
        <taxon>Pieridae</taxon>
        <taxon>Pierinae</taxon>
        <taxon>Leptosia</taxon>
    </lineage>
</organism>
<dbReference type="PANTHER" id="PTHR10009">
    <property type="entry name" value="PROTEIN YELLOW-RELATED"/>
    <property type="match status" value="1"/>
</dbReference>
<evidence type="ECO:0000256" key="4">
    <source>
        <dbReference type="ARBA" id="ARBA00022729"/>
    </source>
</evidence>
<evidence type="ECO:0000313" key="5">
    <source>
        <dbReference type="EMBL" id="CAK1553242.1"/>
    </source>
</evidence>
<keyword evidence="3" id="KW-0964">Secreted</keyword>
<dbReference type="InterPro" id="IPR017996">
    <property type="entry name" value="MRJP/yellow-related"/>
</dbReference>
<gene>
    <name evidence="5" type="ORF">LNINA_LOCUS12252</name>
</gene>
<dbReference type="Proteomes" id="UP001497472">
    <property type="component" value="Unassembled WGS sequence"/>
</dbReference>
<keyword evidence="4" id="KW-0732">Signal</keyword>
<sequence length="423" mass="48288">MGKFQEVFAWKQLTYDIDGISLLQDRFLDVEEENRAKRQADRIVFADDTNSDWARPRPTVSTPAPNPEAGRFFIQYNNVPMGVEKVGNRLFVTLPRRRYGIPSTLNYIDLEEQNGRSPPLRPYPNIYASRSLISVYRTRADICGRLWMVDTGLLELPVNRQQLQTPAIVIYDLNTNQQIRRYPFKDSDVPSANTPTGLASITLDITQGCGDAYAYVPDLTTNGIIVYSFRENDSWRLSHNYFSFNPVAGNLRVAGEYFQWSDGIFSIALSPAFSNGCRTAYFHPLISTEEFSVSTCILKNRTASSDRYYFDQFTYLGDRGKNSQSTMHDYHEPTGVLFFADMGRDAVSCWKTDKPLGRENVGILAQDSERLVYPSDLHVTDDEVWVIANKLPQFGYSRFNTDEYNFYVHKANIWDILPGTVCG</sequence>
<name>A0AAV1JWS7_9NEOP</name>
<dbReference type="EMBL" id="CAVLEF010000215">
    <property type="protein sequence ID" value="CAK1553242.1"/>
    <property type="molecule type" value="Genomic_DNA"/>
</dbReference>
<dbReference type="Pfam" id="PF03022">
    <property type="entry name" value="MRJP"/>
    <property type="match status" value="1"/>
</dbReference>
<dbReference type="Gene3D" id="2.120.10.30">
    <property type="entry name" value="TolB, C-terminal domain"/>
    <property type="match status" value="1"/>
</dbReference>
<dbReference type="SUPFAM" id="SSF50974">
    <property type="entry name" value="Nitrous oxide reductase, N-terminal domain"/>
    <property type="match status" value="1"/>
</dbReference>
<proteinExistence type="inferred from homology"/>
<keyword evidence="6" id="KW-1185">Reference proteome</keyword>
<dbReference type="GO" id="GO:0005576">
    <property type="term" value="C:extracellular region"/>
    <property type="evidence" value="ECO:0007669"/>
    <property type="project" value="UniProtKB-SubCell"/>
</dbReference>